<dbReference type="Pfam" id="PF00651">
    <property type="entry name" value="BTB"/>
    <property type="match status" value="1"/>
</dbReference>
<sequence>MSDPANAPESPASNPYKAPPYWHEDGDIILRVKEDNGEDHQFRIHKFVLTVHSQAFKDMVALGTQVHREYSEVPVVELKDDAVADVRALLMVLYEGFALQEAHDEMTFGEALGVLRLSHKYQFDTFYKAIIRSLKGSWPLNRAEYRALRTKFLTSRINIMAYGSARSAAYCGN</sequence>
<feature type="compositionally biased region" description="Low complexity" evidence="1">
    <location>
        <begin position="1"/>
        <end position="15"/>
    </location>
</feature>
<accession>A0A0C9VPX4</accession>
<evidence type="ECO:0000256" key="1">
    <source>
        <dbReference type="SAM" id="MobiDB-lite"/>
    </source>
</evidence>
<feature type="region of interest" description="Disordered" evidence="1">
    <location>
        <begin position="1"/>
        <end position="20"/>
    </location>
</feature>
<dbReference type="PROSITE" id="PS50097">
    <property type="entry name" value="BTB"/>
    <property type="match status" value="1"/>
</dbReference>
<proteinExistence type="predicted"/>
<dbReference type="SUPFAM" id="SSF54695">
    <property type="entry name" value="POZ domain"/>
    <property type="match status" value="1"/>
</dbReference>
<name>A0A0C9VPX4_SPHS4</name>
<dbReference type="InterPro" id="IPR011333">
    <property type="entry name" value="SKP1/BTB/POZ_sf"/>
</dbReference>
<evidence type="ECO:0000313" key="4">
    <source>
        <dbReference type="Proteomes" id="UP000054279"/>
    </source>
</evidence>
<evidence type="ECO:0000313" key="3">
    <source>
        <dbReference type="EMBL" id="KIJ40245.1"/>
    </source>
</evidence>
<dbReference type="Gene3D" id="3.30.710.10">
    <property type="entry name" value="Potassium Channel Kv1.1, Chain A"/>
    <property type="match status" value="1"/>
</dbReference>
<keyword evidence="4" id="KW-1185">Reference proteome</keyword>
<gene>
    <name evidence="3" type="ORF">M422DRAFT_49199</name>
</gene>
<dbReference type="SMART" id="SM00225">
    <property type="entry name" value="BTB"/>
    <property type="match status" value="1"/>
</dbReference>
<dbReference type="EMBL" id="KN837145">
    <property type="protein sequence ID" value="KIJ40245.1"/>
    <property type="molecule type" value="Genomic_DNA"/>
</dbReference>
<feature type="domain" description="BTB" evidence="2">
    <location>
        <begin position="26"/>
        <end position="96"/>
    </location>
</feature>
<organism evidence="3 4">
    <name type="scientific">Sphaerobolus stellatus (strain SS14)</name>
    <dbReference type="NCBI Taxonomy" id="990650"/>
    <lineage>
        <taxon>Eukaryota</taxon>
        <taxon>Fungi</taxon>
        <taxon>Dikarya</taxon>
        <taxon>Basidiomycota</taxon>
        <taxon>Agaricomycotina</taxon>
        <taxon>Agaricomycetes</taxon>
        <taxon>Phallomycetidae</taxon>
        <taxon>Geastrales</taxon>
        <taxon>Sphaerobolaceae</taxon>
        <taxon>Sphaerobolus</taxon>
    </lineage>
</organism>
<protein>
    <recommendedName>
        <fullName evidence="2">BTB domain-containing protein</fullName>
    </recommendedName>
</protein>
<dbReference type="InterPro" id="IPR000210">
    <property type="entry name" value="BTB/POZ_dom"/>
</dbReference>
<evidence type="ECO:0000259" key="2">
    <source>
        <dbReference type="PROSITE" id="PS50097"/>
    </source>
</evidence>
<dbReference type="OrthoDB" id="2879636at2759"/>
<dbReference type="AlphaFoldDB" id="A0A0C9VPX4"/>
<dbReference type="Proteomes" id="UP000054279">
    <property type="component" value="Unassembled WGS sequence"/>
</dbReference>
<reference evidence="3 4" key="1">
    <citation type="submission" date="2014-06" db="EMBL/GenBank/DDBJ databases">
        <title>Evolutionary Origins and Diversification of the Mycorrhizal Mutualists.</title>
        <authorList>
            <consortium name="DOE Joint Genome Institute"/>
            <consortium name="Mycorrhizal Genomics Consortium"/>
            <person name="Kohler A."/>
            <person name="Kuo A."/>
            <person name="Nagy L.G."/>
            <person name="Floudas D."/>
            <person name="Copeland A."/>
            <person name="Barry K.W."/>
            <person name="Cichocki N."/>
            <person name="Veneault-Fourrey C."/>
            <person name="LaButti K."/>
            <person name="Lindquist E.A."/>
            <person name="Lipzen A."/>
            <person name="Lundell T."/>
            <person name="Morin E."/>
            <person name="Murat C."/>
            <person name="Riley R."/>
            <person name="Ohm R."/>
            <person name="Sun H."/>
            <person name="Tunlid A."/>
            <person name="Henrissat B."/>
            <person name="Grigoriev I.V."/>
            <person name="Hibbett D.S."/>
            <person name="Martin F."/>
        </authorList>
    </citation>
    <scope>NUCLEOTIDE SEQUENCE [LARGE SCALE GENOMIC DNA]</scope>
    <source>
        <strain evidence="3 4">SS14</strain>
    </source>
</reference>
<dbReference type="CDD" id="cd18186">
    <property type="entry name" value="BTB_POZ_ZBTB_KLHL-like"/>
    <property type="match status" value="1"/>
</dbReference>
<dbReference type="HOGENOM" id="CLU_1548604_0_0_1"/>